<accession>A0A4Z0M3T3</accession>
<keyword evidence="6 12" id="KW-0732">Signal</keyword>
<feature type="signal peptide" evidence="12">
    <location>
        <begin position="1"/>
        <end position="20"/>
    </location>
</feature>
<evidence type="ECO:0000256" key="10">
    <source>
        <dbReference type="RuleBase" id="RU004004"/>
    </source>
</evidence>
<dbReference type="Pfam" id="PF03958">
    <property type="entry name" value="Secretin_N"/>
    <property type="match status" value="3"/>
</dbReference>
<dbReference type="GO" id="GO:0015628">
    <property type="term" value="P:protein secretion by the type II secretion system"/>
    <property type="evidence" value="ECO:0007669"/>
    <property type="project" value="InterPro"/>
</dbReference>
<dbReference type="InterPro" id="IPR038591">
    <property type="entry name" value="NolW-like_sf"/>
</dbReference>
<feature type="domain" description="NolW-like" evidence="14">
    <location>
        <begin position="251"/>
        <end position="316"/>
    </location>
</feature>
<feature type="domain" description="GspD-like N0" evidence="15">
    <location>
        <begin position="88"/>
        <end position="146"/>
    </location>
</feature>
<dbReference type="Gene3D" id="3.55.50.30">
    <property type="match status" value="1"/>
</dbReference>
<evidence type="ECO:0000256" key="6">
    <source>
        <dbReference type="ARBA" id="ARBA00022729"/>
    </source>
</evidence>
<feature type="compositionally biased region" description="Gly residues" evidence="11">
    <location>
        <begin position="376"/>
        <end position="392"/>
    </location>
</feature>
<evidence type="ECO:0000256" key="3">
    <source>
        <dbReference type="ARBA" id="ARBA00022448"/>
    </source>
</evidence>
<feature type="chain" id="PRO_5021300885" evidence="12">
    <location>
        <begin position="21"/>
        <end position="716"/>
    </location>
</feature>
<keyword evidence="5" id="KW-0812">Transmembrane</keyword>
<dbReference type="OrthoDB" id="9779724at2"/>
<dbReference type="InterPro" id="IPR050810">
    <property type="entry name" value="Bact_Secretion_Sys_Channel"/>
</dbReference>
<keyword evidence="17" id="KW-1185">Reference proteome</keyword>
<dbReference type="AlphaFoldDB" id="A0A4Z0M3T3"/>
<feature type="domain" description="Type II/III secretion system secretin-like" evidence="13">
    <location>
        <begin position="524"/>
        <end position="687"/>
    </location>
</feature>
<evidence type="ECO:0000313" key="17">
    <source>
        <dbReference type="Proteomes" id="UP000298050"/>
    </source>
</evidence>
<dbReference type="InterPro" id="IPR013356">
    <property type="entry name" value="T2SS_GspD"/>
</dbReference>
<dbReference type="EMBL" id="SRLE01000006">
    <property type="protein sequence ID" value="TGD74100.1"/>
    <property type="molecule type" value="Genomic_DNA"/>
</dbReference>
<dbReference type="RefSeq" id="WP_135442643.1">
    <property type="nucleotide sequence ID" value="NZ_SRLE01000006.1"/>
</dbReference>
<evidence type="ECO:0000259" key="13">
    <source>
        <dbReference type="Pfam" id="PF00263"/>
    </source>
</evidence>
<dbReference type="InterPro" id="IPR049371">
    <property type="entry name" value="GspD-like_N0"/>
</dbReference>
<organism evidence="16 17">
    <name type="scientific">Mangrovimicrobium sediminis</name>
    <dbReference type="NCBI Taxonomy" id="2562682"/>
    <lineage>
        <taxon>Bacteria</taxon>
        <taxon>Pseudomonadati</taxon>
        <taxon>Pseudomonadota</taxon>
        <taxon>Gammaproteobacteria</taxon>
        <taxon>Cellvibrionales</taxon>
        <taxon>Halieaceae</taxon>
        <taxon>Mangrovimicrobium</taxon>
    </lineage>
</organism>
<keyword evidence="7" id="KW-0653">Protein transport</keyword>
<comment type="caution">
    <text evidence="16">The sequence shown here is derived from an EMBL/GenBank/DDBJ whole genome shotgun (WGS) entry which is preliminary data.</text>
</comment>
<keyword evidence="8" id="KW-0472">Membrane</keyword>
<evidence type="ECO:0000256" key="2">
    <source>
        <dbReference type="ARBA" id="ARBA00006980"/>
    </source>
</evidence>
<dbReference type="GO" id="GO:0015627">
    <property type="term" value="C:type II protein secretion system complex"/>
    <property type="evidence" value="ECO:0007669"/>
    <property type="project" value="InterPro"/>
</dbReference>
<keyword evidence="3 10" id="KW-0813">Transport</keyword>
<dbReference type="PANTHER" id="PTHR30332:SF25">
    <property type="entry name" value="SECRETIN XPSD"/>
    <property type="match status" value="1"/>
</dbReference>
<proteinExistence type="inferred from homology"/>
<evidence type="ECO:0000256" key="12">
    <source>
        <dbReference type="SAM" id="SignalP"/>
    </source>
</evidence>
<evidence type="ECO:0000256" key="8">
    <source>
        <dbReference type="ARBA" id="ARBA00023136"/>
    </source>
</evidence>
<feature type="domain" description="NolW-like" evidence="14">
    <location>
        <begin position="328"/>
        <end position="452"/>
    </location>
</feature>
<evidence type="ECO:0000256" key="1">
    <source>
        <dbReference type="ARBA" id="ARBA00004442"/>
    </source>
</evidence>
<dbReference type="GO" id="GO:0009279">
    <property type="term" value="C:cell outer membrane"/>
    <property type="evidence" value="ECO:0007669"/>
    <property type="project" value="UniProtKB-SubCell"/>
</dbReference>
<sequence>MKFSQIVFGVLLVTMLSSCATTPADQSGDGSSAADDGPVLATSAAELAAAKEEESKQRESVVYRGNDRLVNMPAKEEPVRFVGDDVSLNFEQAPLDEVTHAILGDILNLDYLVDSPIKGQVTLRTRTPIPREQLLEVLESLLKANNTILLRRPDGRYLVTGENNGVRLAPRVSNPNDSGAGFSTIIVPLNYISASNMAEILRPVAEESAFVRVDNSRNLLMLAGTREQLDGWQDMIATFDVDQLKGMSVGLFPLENSSVEEVAAALTAMMGGADGEGNMADLIRVVPVERLNSILIVTPRVHYLESVQKWIERLDDAHHSDFDSRLYVYPVQNTTAARLADLLNNIYSGSGGQRNRSSGLGDTGGVAPGLTPETLGSGGSSFGSSANGGGNSRGTASSSNLQLGGMVGESETATDVRVVADDENNALIIYASPMQYRVIEGALKQLDIEATQIIIEASIMEVTLSDSLRYGLEWTFNNSINGGYSGEGILSSIDGATSPSSILPGFSYSVVKSAGDIRAVLNVLAQESLLNIISSPSVMVLDNQTAMIHVGQQVPIISSNVTNVASDTGRVIQSIEYRDTGVKLEVTPSVNAGGLVTMDVKQSVTDVGDSFGTGASAQPSFLERNIESRVAVRSGQSVVLGGLIQENSSTGSQGLPWLHKIPLLGGLFGTDSESKRRTELLVVITPRALYNAQELREVSQEMRSRIRNLDLIEPPK</sequence>
<dbReference type="Proteomes" id="UP000298050">
    <property type="component" value="Unassembled WGS sequence"/>
</dbReference>
<gene>
    <name evidence="16" type="primary">gspD</name>
    <name evidence="16" type="ORF">E4634_08170</name>
</gene>
<evidence type="ECO:0000256" key="4">
    <source>
        <dbReference type="ARBA" id="ARBA00022452"/>
    </source>
</evidence>
<dbReference type="NCBIfam" id="TIGR02517">
    <property type="entry name" value="type_II_gspD"/>
    <property type="match status" value="1"/>
</dbReference>
<dbReference type="InterPro" id="IPR004846">
    <property type="entry name" value="T2SS/T3SS_dom"/>
</dbReference>
<keyword evidence="4" id="KW-1134">Transmembrane beta strand</keyword>
<comment type="similarity">
    <text evidence="2">Belongs to the bacterial secretin family. GSP D subfamily.</text>
</comment>
<keyword evidence="9" id="KW-0998">Cell outer membrane</keyword>
<evidence type="ECO:0000256" key="7">
    <source>
        <dbReference type="ARBA" id="ARBA00022927"/>
    </source>
</evidence>
<dbReference type="PROSITE" id="PS51257">
    <property type="entry name" value="PROKAR_LIPOPROTEIN"/>
    <property type="match status" value="1"/>
</dbReference>
<name>A0A4Z0M3T3_9GAMM</name>
<evidence type="ECO:0000259" key="15">
    <source>
        <dbReference type="Pfam" id="PF21305"/>
    </source>
</evidence>
<reference evidence="16 17" key="1">
    <citation type="submission" date="2019-04" db="EMBL/GenBank/DDBJ databases">
        <title>Taxonomy of novel Haliea sp. from mangrove soil of West Coast of India.</title>
        <authorList>
            <person name="Verma A."/>
            <person name="Kumar P."/>
            <person name="Krishnamurthi S."/>
        </authorList>
    </citation>
    <scope>NUCLEOTIDE SEQUENCE [LARGE SCALE GENOMIC DNA]</scope>
    <source>
        <strain evidence="16 17">SAOS-164</strain>
    </source>
</reference>
<comment type="subcellular location">
    <subcellularLocation>
        <location evidence="1 10">Cell outer membrane</location>
    </subcellularLocation>
</comment>
<dbReference type="Pfam" id="PF21305">
    <property type="entry name" value="type_II_gspD_N0"/>
    <property type="match status" value="1"/>
</dbReference>
<evidence type="ECO:0000313" key="16">
    <source>
        <dbReference type="EMBL" id="TGD74100.1"/>
    </source>
</evidence>
<dbReference type="InterPro" id="IPR005644">
    <property type="entry name" value="NolW-like"/>
</dbReference>
<evidence type="ECO:0000259" key="14">
    <source>
        <dbReference type="Pfam" id="PF03958"/>
    </source>
</evidence>
<dbReference type="PRINTS" id="PR00811">
    <property type="entry name" value="BCTERIALGSPD"/>
</dbReference>
<protein>
    <submittedName>
        <fullName evidence="16">Type II secretion system protein GspD</fullName>
    </submittedName>
</protein>
<dbReference type="PANTHER" id="PTHR30332">
    <property type="entry name" value="PROBABLE GENERAL SECRETION PATHWAY PROTEIN D"/>
    <property type="match status" value="1"/>
</dbReference>
<feature type="domain" description="NolW-like" evidence="14">
    <location>
        <begin position="185"/>
        <end position="243"/>
    </location>
</feature>
<evidence type="ECO:0000256" key="5">
    <source>
        <dbReference type="ARBA" id="ARBA00022692"/>
    </source>
</evidence>
<dbReference type="Gene3D" id="3.30.1370.120">
    <property type="match status" value="3"/>
</dbReference>
<dbReference type="InterPro" id="IPR001775">
    <property type="entry name" value="GspD/PilQ"/>
</dbReference>
<dbReference type="Pfam" id="PF00263">
    <property type="entry name" value="Secretin"/>
    <property type="match status" value="1"/>
</dbReference>
<evidence type="ECO:0000256" key="9">
    <source>
        <dbReference type="ARBA" id="ARBA00023237"/>
    </source>
</evidence>
<feature type="region of interest" description="Disordered" evidence="11">
    <location>
        <begin position="352"/>
        <end position="403"/>
    </location>
</feature>
<evidence type="ECO:0000256" key="11">
    <source>
        <dbReference type="SAM" id="MobiDB-lite"/>
    </source>
</evidence>